<evidence type="ECO:0000313" key="2">
    <source>
        <dbReference type="EMBL" id="CUO66356.1"/>
    </source>
</evidence>
<proteinExistence type="predicted"/>
<reference evidence="2 3" key="1">
    <citation type="submission" date="2015-09" db="EMBL/GenBank/DDBJ databases">
        <authorList>
            <consortium name="Pathogen Informatics"/>
        </authorList>
    </citation>
    <scope>NUCLEOTIDE SEQUENCE [LARGE SCALE GENOMIC DNA]</scope>
    <source>
        <strain evidence="2 3">2789STDY5608840</strain>
    </source>
</reference>
<dbReference type="CDD" id="cd02440">
    <property type="entry name" value="AdoMet_MTases"/>
    <property type="match status" value="1"/>
</dbReference>
<dbReference type="Pfam" id="PF08241">
    <property type="entry name" value="Methyltransf_11"/>
    <property type="match status" value="1"/>
</dbReference>
<evidence type="ECO:0000313" key="3">
    <source>
        <dbReference type="Proteomes" id="UP000095517"/>
    </source>
</evidence>
<name>A0A174GZ93_9BACE</name>
<dbReference type="STRING" id="338188.ERS852397_02512"/>
<keyword evidence="2" id="KW-0808">Transferase</keyword>
<protein>
    <submittedName>
        <fullName evidence="2">Type 12 methyltransferase</fullName>
        <ecNumber evidence="2">2.1.1.-</ecNumber>
    </submittedName>
</protein>
<feature type="domain" description="Methyltransferase type 11" evidence="1">
    <location>
        <begin position="40"/>
        <end position="134"/>
    </location>
</feature>
<keyword evidence="2" id="KW-0489">Methyltransferase</keyword>
<dbReference type="PANTHER" id="PTHR43861">
    <property type="entry name" value="TRANS-ACONITATE 2-METHYLTRANSFERASE-RELATED"/>
    <property type="match status" value="1"/>
</dbReference>
<dbReference type="GO" id="GO:0032259">
    <property type="term" value="P:methylation"/>
    <property type="evidence" value="ECO:0007669"/>
    <property type="project" value="UniProtKB-KW"/>
</dbReference>
<dbReference type="RefSeq" id="WP_055279255.1">
    <property type="nucleotide sequence ID" value="NZ_CABIXA010000013.1"/>
</dbReference>
<dbReference type="EMBL" id="CYZH01000013">
    <property type="protein sequence ID" value="CUO66356.1"/>
    <property type="molecule type" value="Genomic_DNA"/>
</dbReference>
<dbReference type="EC" id="2.1.1.-" evidence="2"/>
<dbReference type="Gene3D" id="3.40.50.150">
    <property type="entry name" value="Vaccinia Virus protein VP39"/>
    <property type="match status" value="1"/>
</dbReference>
<evidence type="ECO:0000259" key="1">
    <source>
        <dbReference type="Pfam" id="PF08241"/>
    </source>
</evidence>
<dbReference type="InterPro" id="IPR029063">
    <property type="entry name" value="SAM-dependent_MTases_sf"/>
</dbReference>
<sequence length="257" mass="29916">MQKRQSDRAMYFKELAATSRKYYIPYIQTYKAIKTGMNILEIGCGDGGNLLPFSEMGCNTTGIDIAESRIKDAKRFFKEVNAKGMFIASDVFKINDLENCFDIVICHDVLEHIDNKERFLIDLKKFLSKDGIIFMSFPAWQMPFGGHQQICKSWLASHLPFIHLLPKLLYVGLLRLCHEKQETINELLNIKHTQCSIESFRKIALGEYKIINQQFYFINPHYEIKFGIKPRKLSPIISSIPFIRNYFTTSFFCILKI</sequence>
<dbReference type="Proteomes" id="UP000095517">
    <property type="component" value="Unassembled WGS sequence"/>
</dbReference>
<dbReference type="AlphaFoldDB" id="A0A174GZ93"/>
<organism evidence="2 3">
    <name type="scientific">Bacteroides finegoldii</name>
    <dbReference type="NCBI Taxonomy" id="338188"/>
    <lineage>
        <taxon>Bacteria</taxon>
        <taxon>Pseudomonadati</taxon>
        <taxon>Bacteroidota</taxon>
        <taxon>Bacteroidia</taxon>
        <taxon>Bacteroidales</taxon>
        <taxon>Bacteroidaceae</taxon>
        <taxon>Bacteroides</taxon>
    </lineage>
</organism>
<dbReference type="InterPro" id="IPR013216">
    <property type="entry name" value="Methyltransf_11"/>
</dbReference>
<dbReference type="GO" id="GO:0008757">
    <property type="term" value="F:S-adenosylmethionine-dependent methyltransferase activity"/>
    <property type="evidence" value="ECO:0007669"/>
    <property type="project" value="InterPro"/>
</dbReference>
<dbReference type="SUPFAM" id="SSF53335">
    <property type="entry name" value="S-adenosyl-L-methionine-dependent methyltransferases"/>
    <property type="match status" value="1"/>
</dbReference>
<accession>A0A174GZ93</accession>
<gene>
    <name evidence="2" type="ORF">ERS852397_02512</name>
</gene>